<dbReference type="AlphaFoldDB" id="A0A8X6SF82"/>
<evidence type="ECO:0000313" key="1">
    <source>
        <dbReference type="EMBL" id="GFY12131.1"/>
    </source>
</evidence>
<dbReference type="Proteomes" id="UP000887159">
    <property type="component" value="Unassembled WGS sequence"/>
</dbReference>
<comment type="caution">
    <text evidence="1">The sequence shown here is derived from an EMBL/GenBank/DDBJ whole genome shotgun (WGS) entry which is preliminary data.</text>
</comment>
<dbReference type="EMBL" id="BMAU01021310">
    <property type="protein sequence ID" value="GFY12131.1"/>
    <property type="molecule type" value="Genomic_DNA"/>
</dbReference>
<evidence type="ECO:0000313" key="2">
    <source>
        <dbReference type="Proteomes" id="UP000887159"/>
    </source>
</evidence>
<keyword evidence="2" id="KW-1185">Reference proteome</keyword>
<name>A0A8X6SF82_TRICX</name>
<protein>
    <submittedName>
        <fullName evidence="1">Uncharacterized protein</fullName>
    </submittedName>
</protein>
<proteinExistence type="predicted"/>
<gene>
    <name evidence="1" type="ORF">TNCV_3096851</name>
</gene>
<reference evidence="1" key="1">
    <citation type="submission" date="2020-08" db="EMBL/GenBank/DDBJ databases">
        <title>Multicomponent nature underlies the extraordinary mechanical properties of spider dragline silk.</title>
        <authorList>
            <person name="Kono N."/>
            <person name="Nakamura H."/>
            <person name="Mori M."/>
            <person name="Yoshida Y."/>
            <person name="Ohtoshi R."/>
            <person name="Malay A.D."/>
            <person name="Moran D.A.P."/>
            <person name="Tomita M."/>
            <person name="Numata K."/>
            <person name="Arakawa K."/>
        </authorList>
    </citation>
    <scope>NUCLEOTIDE SEQUENCE</scope>
</reference>
<sequence length="79" mass="8978">MLAGFSDVFRSQQHSIPNGYPGRHSGLLLCFPTSLGLALNLIPVGHSYGEHQVPRHIIELDGYGVVRLFVWRKFYWVPE</sequence>
<organism evidence="1 2">
    <name type="scientific">Trichonephila clavipes</name>
    <name type="common">Golden silk orbweaver</name>
    <name type="synonym">Nephila clavipes</name>
    <dbReference type="NCBI Taxonomy" id="2585209"/>
    <lineage>
        <taxon>Eukaryota</taxon>
        <taxon>Metazoa</taxon>
        <taxon>Ecdysozoa</taxon>
        <taxon>Arthropoda</taxon>
        <taxon>Chelicerata</taxon>
        <taxon>Arachnida</taxon>
        <taxon>Araneae</taxon>
        <taxon>Araneomorphae</taxon>
        <taxon>Entelegynae</taxon>
        <taxon>Araneoidea</taxon>
        <taxon>Nephilidae</taxon>
        <taxon>Trichonephila</taxon>
    </lineage>
</organism>
<accession>A0A8X6SF82</accession>